<name>A0A0M0HXM3_9VIBR</name>
<dbReference type="Proteomes" id="UP000037530">
    <property type="component" value="Unassembled WGS sequence"/>
</dbReference>
<sequence>MKATAHHAFADIEPCRPIGLRLSAQETAGDERILFRRLVAVALGVAADEPAGVALAEQRKADLATTSPRPPIV</sequence>
<dbReference type="PATRIC" id="fig|171383.3.peg.3081"/>
<dbReference type="EMBL" id="LHPI01000014">
    <property type="protein sequence ID" value="KOO06824.1"/>
    <property type="molecule type" value="Genomic_DNA"/>
</dbReference>
<reference evidence="2" key="1">
    <citation type="submission" date="2015-08" db="EMBL/GenBank/DDBJ databases">
        <title>Vibrio galatheae sp. nov., a novel member of the Vibrionaceae family isolated from the Solomon Islands.</title>
        <authorList>
            <person name="Giubergia S."/>
            <person name="Machado H."/>
            <person name="Mateiu R.V."/>
            <person name="Gram L."/>
        </authorList>
    </citation>
    <scope>NUCLEOTIDE SEQUENCE [LARGE SCALE GENOMIC DNA]</scope>
    <source>
        <strain evidence="2">DSM 19134</strain>
    </source>
</reference>
<proteinExistence type="predicted"/>
<protein>
    <submittedName>
        <fullName evidence="1">Uncharacterized protein</fullName>
    </submittedName>
</protein>
<dbReference type="AlphaFoldDB" id="A0A0M0HXM3"/>
<organism evidence="1 2">
    <name type="scientific">Vibrio hepatarius</name>
    <dbReference type="NCBI Taxonomy" id="171383"/>
    <lineage>
        <taxon>Bacteria</taxon>
        <taxon>Pseudomonadati</taxon>
        <taxon>Pseudomonadota</taxon>
        <taxon>Gammaproteobacteria</taxon>
        <taxon>Vibrionales</taxon>
        <taxon>Vibrionaceae</taxon>
        <taxon>Vibrio</taxon>
        <taxon>Vibrio oreintalis group</taxon>
    </lineage>
</organism>
<accession>A0A0M0HXM3</accession>
<comment type="caution">
    <text evidence="1">The sequence shown here is derived from an EMBL/GenBank/DDBJ whole genome shotgun (WGS) entry which is preliminary data.</text>
</comment>
<keyword evidence="2" id="KW-1185">Reference proteome</keyword>
<evidence type="ECO:0000313" key="2">
    <source>
        <dbReference type="Proteomes" id="UP000037530"/>
    </source>
</evidence>
<gene>
    <name evidence="1" type="ORF">AKJ31_15050</name>
</gene>
<evidence type="ECO:0000313" key="1">
    <source>
        <dbReference type="EMBL" id="KOO06824.1"/>
    </source>
</evidence>